<dbReference type="Gene3D" id="1.10.10.60">
    <property type="entry name" value="Homeodomain-like"/>
    <property type="match status" value="2"/>
</dbReference>
<comment type="subcellular location">
    <subcellularLocation>
        <location evidence="1">Nucleus</location>
    </subcellularLocation>
</comment>
<keyword evidence="3" id="KW-0238">DNA-binding</keyword>
<dbReference type="InterPro" id="IPR001005">
    <property type="entry name" value="SANT/Myb"/>
</dbReference>
<feature type="region of interest" description="Disordered" evidence="6">
    <location>
        <begin position="187"/>
        <end position="230"/>
    </location>
</feature>
<accession>A0AAD8LZ55</accession>
<dbReference type="AlphaFoldDB" id="A0AAD8LZ55"/>
<evidence type="ECO:0000256" key="3">
    <source>
        <dbReference type="ARBA" id="ARBA00023125"/>
    </source>
</evidence>
<proteinExistence type="predicted"/>
<dbReference type="InterPro" id="IPR009057">
    <property type="entry name" value="Homeodomain-like_sf"/>
</dbReference>
<protein>
    <submittedName>
        <fullName evidence="10">Transcription factor SRM1</fullName>
    </submittedName>
</protein>
<dbReference type="PANTHER" id="PTHR44042:SF67">
    <property type="entry name" value="MYB-LIKE PROTEIN I"/>
    <property type="match status" value="1"/>
</dbReference>
<evidence type="ECO:0000313" key="11">
    <source>
        <dbReference type="Proteomes" id="UP001237642"/>
    </source>
</evidence>
<keyword evidence="5" id="KW-0539">Nucleus</keyword>
<dbReference type="Proteomes" id="UP001237642">
    <property type="component" value="Unassembled WGS sequence"/>
</dbReference>
<dbReference type="GO" id="GO:0005634">
    <property type="term" value="C:nucleus"/>
    <property type="evidence" value="ECO:0007669"/>
    <property type="project" value="UniProtKB-SubCell"/>
</dbReference>
<reference evidence="10" key="2">
    <citation type="submission" date="2023-05" db="EMBL/GenBank/DDBJ databases">
        <authorList>
            <person name="Schelkunov M.I."/>
        </authorList>
    </citation>
    <scope>NUCLEOTIDE SEQUENCE</scope>
    <source>
        <strain evidence="10">Hsosn_3</strain>
        <tissue evidence="10">Leaf</tissue>
    </source>
</reference>
<evidence type="ECO:0000313" key="10">
    <source>
        <dbReference type="EMBL" id="KAK1355785.1"/>
    </source>
</evidence>
<comment type="caution">
    <text evidence="10">The sequence shown here is derived from an EMBL/GenBank/DDBJ whole genome shotgun (WGS) entry which is preliminary data.</text>
</comment>
<dbReference type="FunFam" id="1.10.10.60:FF:000154">
    <property type="entry name" value="Transcription factor SRM1"/>
    <property type="match status" value="1"/>
</dbReference>
<organism evidence="10 11">
    <name type="scientific">Heracleum sosnowskyi</name>
    <dbReference type="NCBI Taxonomy" id="360622"/>
    <lineage>
        <taxon>Eukaryota</taxon>
        <taxon>Viridiplantae</taxon>
        <taxon>Streptophyta</taxon>
        <taxon>Embryophyta</taxon>
        <taxon>Tracheophyta</taxon>
        <taxon>Spermatophyta</taxon>
        <taxon>Magnoliopsida</taxon>
        <taxon>eudicotyledons</taxon>
        <taxon>Gunneridae</taxon>
        <taxon>Pentapetalae</taxon>
        <taxon>asterids</taxon>
        <taxon>campanulids</taxon>
        <taxon>Apiales</taxon>
        <taxon>Apiaceae</taxon>
        <taxon>Apioideae</taxon>
        <taxon>apioid superclade</taxon>
        <taxon>Tordylieae</taxon>
        <taxon>Tordyliinae</taxon>
        <taxon>Heracleum</taxon>
    </lineage>
</organism>
<dbReference type="FunFam" id="1.10.10.60:FF:000009">
    <property type="entry name" value="transcription factor MYB1R1"/>
    <property type="match status" value="1"/>
</dbReference>
<dbReference type="SUPFAM" id="SSF46689">
    <property type="entry name" value="Homeodomain-like"/>
    <property type="match status" value="2"/>
</dbReference>
<reference evidence="10" key="1">
    <citation type="submission" date="2023-02" db="EMBL/GenBank/DDBJ databases">
        <title>Genome of toxic invasive species Heracleum sosnowskyi carries increased number of genes despite the absence of recent whole-genome duplications.</title>
        <authorList>
            <person name="Schelkunov M."/>
            <person name="Shtratnikova V."/>
            <person name="Makarenko M."/>
            <person name="Klepikova A."/>
            <person name="Omelchenko D."/>
            <person name="Novikova G."/>
            <person name="Obukhova E."/>
            <person name="Bogdanov V."/>
            <person name="Penin A."/>
            <person name="Logacheva M."/>
        </authorList>
    </citation>
    <scope>NUCLEOTIDE SEQUENCE</scope>
    <source>
        <strain evidence="10">Hsosn_3</strain>
        <tissue evidence="10">Leaf</tissue>
    </source>
</reference>
<evidence type="ECO:0000256" key="6">
    <source>
        <dbReference type="SAM" id="MobiDB-lite"/>
    </source>
</evidence>
<feature type="domain" description="HTH myb-type" evidence="9">
    <location>
        <begin position="113"/>
        <end position="168"/>
    </location>
</feature>
<feature type="domain" description="Myb-like" evidence="7">
    <location>
        <begin position="113"/>
        <end position="164"/>
    </location>
</feature>
<dbReference type="EMBL" id="JAUIZM010000011">
    <property type="protein sequence ID" value="KAK1355785.1"/>
    <property type="molecule type" value="Genomic_DNA"/>
</dbReference>
<name>A0AAD8LZ55_9APIA</name>
<sequence length="315" mass="34992">MSGKQIGVFSTWSREQNKIFETGLAIYPENSEYRWEKIAANVPRKSAGDVKKHYDLLVDDINRIEAGLVPLPCYDISLYGSIGRVDDDDEICKIGGNVIQLGASGGKASWGGQERRKGIPWTEDEHRKFLLGLDKYGKGDWRSISRFLETRTPAQVASHAQKYFIRLNTKNKDRKRTSIHDVTNVNTTDVSVPQGPITCNTNGSPGESSGKPSNQVSQSPAVSSGLDPYGRTTIGEPVGGHFISEIGTPVNLPQESTYGIWFESPGSWTNSPWIPVNMCPVTYPLYSEVNITSQKNVQRRAENSKMQLCSHKYFC</sequence>
<dbReference type="GO" id="GO:0003677">
    <property type="term" value="F:DNA binding"/>
    <property type="evidence" value="ECO:0007669"/>
    <property type="project" value="UniProtKB-KW"/>
</dbReference>
<evidence type="ECO:0000256" key="5">
    <source>
        <dbReference type="ARBA" id="ARBA00023242"/>
    </source>
</evidence>
<dbReference type="InterPro" id="IPR017930">
    <property type="entry name" value="Myb_dom"/>
</dbReference>
<dbReference type="GO" id="GO:0048262">
    <property type="term" value="P:determination of dorsal/ventral asymmetry"/>
    <property type="evidence" value="ECO:0007669"/>
    <property type="project" value="UniProtKB-ARBA"/>
</dbReference>
<dbReference type="CDD" id="cd00167">
    <property type="entry name" value="SANT"/>
    <property type="match status" value="2"/>
</dbReference>
<evidence type="ECO:0000259" key="8">
    <source>
        <dbReference type="PROSITE" id="PS51293"/>
    </source>
</evidence>
<feature type="compositionally biased region" description="Polar residues" evidence="6">
    <location>
        <begin position="197"/>
        <end position="222"/>
    </location>
</feature>
<dbReference type="InterPro" id="IPR006447">
    <property type="entry name" value="Myb_dom_plants"/>
</dbReference>
<keyword evidence="11" id="KW-1185">Reference proteome</keyword>
<dbReference type="PROSITE" id="PS50090">
    <property type="entry name" value="MYB_LIKE"/>
    <property type="match status" value="1"/>
</dbReference>
<keyword evidence="4" id="KW-0804">Transcription</keyword>
<keyword evidence="2" id="KW-0805">Transcription regulation</keyword>
<gene>
    <name evidence="10" type="ORF">POM88_049041</name>
</gene>
<dbReference type="GO" id="GO:0009908">
    <property type="term" value="P:flower development"/>
    <property type="evidence" value="ECO:0007669"/>
    <property type="project" value="UniProtKB-ARBA"/>
</dbReference>
<dbReference type="PROSITE" id="PS51293">
    <property type="entry name" value="SANT"/>
    <property type="match status" value="1"/>
</dbReference>
<evidence type="ECO:0000256" key="4">
    <source>
        <dbReference type="ARBA" id="ARBA00023163"/>
    </source>
</evidence>
<dbReference type="NCBIfam" id="TIGR01557">
    <property type="entry name" value="myb_SHAQKYF"/>
    <property type="match status" value="1"/>
</dbReference>
<evidence type="ECO:0000259" key="9">
    <source>
        <dbReference type="PROSITE" id="PS51294"/>
    </source>
</evidence>
<dbReference type="Pfam" id="PF00249">
    <property type="entry name" value="Myb_DNA-binding"/>
    <property type="match status" value="1"/>
</dbReference>
<evidence type="ECO:0000259" key="7">
    <source>
        <dbReference type="PROSITE" id="PS50090"/>
    </source>
</evidence>
<dbReference type="SMART" id="SM00717">
    <property type="entry name" value="SANT"/>
    <property type="match status" value="2"/>
</dbReference>
<dbReference type="InterPro" id="IPR017884">
    <property type="entry name" value="SANT_dom"/>
</dbReference>
<feature type="domain" description="SANT" evidence="8">
    <location>
        <begin position="121"/>
        <end position="168"/>
    </location>
</feature>
<dbReference type="PANTHER" id="PTHR44042">
    <property type="entry name" value="DUPLICATED HOMEODOMAIN-LIKE SUPERFAMILY PROTEIN-RELATED"/>
    <property type="match status" value="1"/>
</dbReference>
<evidence type="ECO:0000256" key="2">
    <source>
        <dbReference type="ARBA" id="ARBA00023015"/>
    </source>
</evidence>
<evidence type="ECO:0000256" key="1">
    <source>
        <dbReference type="ARBA" id="ARBA00004123"/>
    </source>
</evidence>
<dbReference type="PROSITE" id="PS51294">
    <property type="entry name" value="HTH_MYB"/>
    <property type="match status" value="1"/>
</dbReference>